<gene>
    <name evidence="1" type="ORF">UFOVP694_142</name>
</gene>
<accession>A0A6J5NSD6</accession>
<proteinExistence type="predicted"/>
<sequence>MQIEDVNQLVNFYRQKAADLELQLLQSQIKLNKLMVSQPEPVPATKITKTKSE</sequence>
<evidence type="ECO:0000313" key="1">
    <source>
        <dbReference type="EMBL" id="CAB4158074.1"/>
    </source>
</evidence>
<name>A0A6J5NSD6_9CAUD</name>
<reference evidence="1" key="1">
    <citation type="submission" date="2020-04" db="EMBL/GenBank/DDBJ databases">
        <authorList>
            <person name="Chiriac C."/>
            <person name="Salcher M."/>
            <person name="Ghai R."/>
            <person name="Kavagutti S V."/>
        </authorList>
    </citation>
    <scope>NUCLEOTIDE SEQUENCE</scope>
</reference>
<dbReference type="EMBL" id="LR796651">
    <property type="protein sequence ID" value="CAB4158074.1"/>
    <property type="molecule type" value="Genomic_DNA"/>
</dbReference>
<protein>
    <submittedName>
        <fullName evidence="1">Uncharacterized protein</fullName>
    </submittedName>
</protein>
<organism evidence="1">
    <name type="scientific">uncultured Caudovirales phage</name>
    <dbReference type="NCBI Taxonomy" id="2100421"/>
    <lineage>
        <taxon>Viruses</taxon>
        <taxon>Duplodnaviria</taxon>
        <taxon>Heunggongvirae</taxon>
        <taxon>Uroviricota</taxon>
        <taxon>Caudoviricetes</taxon>
        <taxon>Peduoviridae</taxon>
        <taxon>Maltschvirus</taxon>
        <taxon>Maltschvirus maltsch</taxon>
    </lineage>
</organism>